<reference evidence="4" key="1">
    <citation type="journal article" date="2019" name="Int. J. Syst. Evol. Microbiol.">
        <title>The Global Catalogue of Microorganisms (GCM) 10K type strain sequencing project: providing services to taxonomists for standard genome sequencing and annotation.</title>
        <authorList>
            <consortium name="The Broad Institute Genomics Platform"/>
            <consortium name="The Broad Institute Genome Sequencing Center for Infectious Disease"/>
            <person name="Wu L."/>
            <person name="Ma J."/>
        </authorList>
    </citation>
    <scope>NUCLEOTIDE SEQUENCE [LARGE SCALE GENOMIC DNA]</scope>
    <source>
        <strain evidence="4">JCM 9371</strain>
    </source>
</reference>
<keyword evidence="4" id="KW-1185">Reference proteome</keyword>
<evidence type="ECO:0000259" key="2">
    <source>
        <dbReference type="Pfam" id="PF20611"/>
    </source>
</evidence>
<keyword evidence="1" id="KW-0732">Signal</keyword>
<dbReference type="Pfam" id="PF20611">
    <property type="entry name" value="DUF6801"/>
    <property type="match status" value="1"/>
</dbReference>
<dbReference type="EMBL" id="JBHTGP010000003">
    <property type="protein sequence ID" value="MFD0684242.1"/>
    <property type="molecule type" value="Genomic_DNA"/>
</dbReference>
<sequence>MRTNRRTAGTGGALAVAAALVASSLAGVADAGPAAAAPVRLGLDYHCTFPLLGPRPVHVELSSDVPASVQVGQVMQGFVVDSVSTVDAESTRGLVALYSTTLEGHALAEATLTVPEEPDGLPVEVDSALDKTTLPASGSFTVKGKGTSPDLTFSRAGRGKVTVGNLVLTLTPRTDDGGETGLGTFESECTQDPGQNNVLAEFDITDPATQGPTGYTYTLKGTSTVKASNGTVPLTGGMSVEVQRGTGAVTGDLTLDPAKGSFHLLGFLPASADLAFAAQGRTTGTYTGGKLTAKSAVAVRMPAVSVFGIPLGGGDQCRTSKPSDITLTSAGAFDPAAGGRVAGAYELAPLADCGVLTGLLSSAVAGPGNALDLTLTPKPKG</sequence>
<accession>A0ABW2XCQ0</accession>
<dbReference type="Proteomes" id="UP001597063">
    <property type="component" value="Unassembled WGS sequence"/>
</dbReference>
<feature type="chain" id="PRO_5046714747" evidence="1">
    <location>
        <begin position="32"/>
        <end position="381"/>
    </location>
</feature>
<proteinExistence type="predicted"/>
<comment type="caution">
    <text evidence="3">The sequence shown here is derived from an EMBL/GenBank/DDBJ whole genome shotgun (WGS) entry which is preliminary data.</text>
</comment>
<gene>
    <name evidence="3" type="ORF">ACFQZM_07030</name>
</gene>
<dbReference type="InterPro" id="IPR006311">
    <property type="entry name" value="TAT_signal"/>
</dbReference>
<name>A0ABW2XCQ0_9ACTN</name>
<feature type="signal peptide" evidence="1">
    <location>
        <begin position="1"/>
        <end position="31"/>
    </location>
</feature>
<evidence type="ECO:0000256" key="1">
    <source>
        <dbReference type="SAM" id="SignalP"/>
    </source>
</evidence>
<dbReference type="RefSeq" id="WP_131759283.1">
    <property type="nucleotide sequence ID" value="NZ_CAACUY010000073.1"/>
</dbReference>
<dbReference type="InterPro" id="IPR046542">
    <property type="entry name" value="DUF6801"/>
</dbReference>
<organism evidence="3 4">
    <name type="scientific">Actinomadura fibrosa</name>
    <dbReference type="NCBI Taxonomy" id="111802"/>
    <lineage>
        <taxon>Bacteria</taxon>
        <taxon>Bacillati</taxon>
        <taxon>Actinomycetota</taxon>
        <taxon>Actinomycetes</taxon>
        <taxon>Streptosporangiales</taxon>
        <taxon>Thermomonosporaceae</taxon>
        <taxon>Actinomadura</taxon>
    </lineage>
</organism>
<evidence type="ECO:0000313" key="4">
    <source>
        <dbReference type="Proteomes" id="UP001597063"/>
    </source>
</evidence>
<evidence type="ECO:0000313" key="3">
    <source>
        <dbReference type="EMBL" id="MFD0684242.1"/>
    </source>
</evidence>
<feature type="domain" description="DUF6801" evidence="2">
    <location>
        <begin position="44"/>
        <end position="200"/>
    </location>
</feature>
<dbReference type="PROSITE" id="PS51318">
    <property type="entry name" value="TAT"/>
    <property type="match status" value="1"/>
</dbReference>
<protein>
    <submittedName>
        <fullName evidence="3">DUF6801 domain-containing protein</fullName>
    </submittedName>
</protein>